<dbReference type="PANTHER" id="PTHR45793:SF5">
    <property type="entry name" value="HOMEOTIC PROTEIN OCELLILESS"/>
    <property type="match status" value="1"/>
</dbReference>
<protein>
    <recommendedName>
        <fullName evidence="9">Homeobox domain-containing protein</fullName>
    </recommendedName>
</protein>
<comment type="subcellular location">
    <subcellularLocation>
        <location evidence="1">Nucleus</location>
    </subcellularLocation>
</comment>
<dbReference type="CDD" id="cd00086">
    <property type="entry name" value="homeodomain"/>
    <property type="match status" value="1"/>
</dbReference>
<reference evidence="7" key="1">
    <citation type="journal article" date="2023" name="Insect Mol. Biol.">
        <title>Genome sequencing provides insights into the evolution of gene families encoding plant cell wall-degrading enzymes in longhorned beetles.</title>
        <authorList>
            <person name="Shin N.R."/>
            <person name="Okamura Y."/>
            <person name="Kirsch R."/>
            <person name="Pauchet Y."/>
        </authorList>
    </citation>
    <scope>NUCLEOTIDE SEQUENCE</scope>
    <source>
        <strain evidence="7">AMC_N1</strain>
    </source>
</reference>
<evidence type="ECO:0000313" key="7">
    <source>
        <dbReference type="EMBL" id="KAJ8952023.1"/>
    </source>
</evidence>
<dbReference type="InterPro" id="IPR001356">
    <property type="entry name" value="HD"/>
</dbReference>
<evidence type="ECO:0008006" key="9">
    <source>
        <dbReference type="Google" id="ProtNLM"/>
    </source>
</evidence>
<sequence length="179" mass="19627">NKSFLFTFQVWFKNRRAKCRQQQKQHNQQQNAEKSTRLKGKTATVVTKSPSTPVSVSSNNNTSTSSSASSPSIHAAPHLRDSPNYVKPQLLSTCGSTSSPTIASTTYTNPANSSIWSPASIDSFALDQHRWCSSSQNSVLSTTNSTTNCYNNYPYYSNMDYLSSSSMNHSQFGCSGGKK</sequence>
<keyword evidence="4" id="KW-0371">Homeobox</keyword>
<accession>A0AAV8YN06</accession>
<dbReference type="GO" id="GO:0000978">
    <property type="term" value="F:RNA polymerase II cis-regulatory region sequence-specific DNA binding"/>
    <property type="evidence" value="ECO:0007669"/>
    <property type="project" value="TreeGrafter"/>
</dbReference>
<dbReference type="AlphaFoldDB" id="A0AAV8YN06"/>
<evidence type="ECO:0000256" key="3">
    <source>
        <dbReference type="ARBA" id="ARBA00023125"/>
    </source>
</evidence>
<evidence type="ECO:0000256" key="4">
    <source>
        <dbReference type="ARBA" id="ARBA00023155"/>
    </source>
</evidence>
<dbReference type="GO" id="GO:0000981">
    <property type="term" value="F:DNA-binding transcription factor activity, RNA polymerase II-specific"/>
    <property type="evidence" value="ECO:0007669"/>
    <property type="project" value="TreeGrafter"/>
</dbReference>
<feature type="compositionally biased region" description="Low complexity" evidence="6">
    <location>
        <begin position="41"/>
        <end position="72"/>
    </location>
</feature>
<evidence type="ECO:0000313" key="8">
    <source>
        <dbReference type="Proteomes" id="UP001162162"/>
    </source>
</evidence>
<evidence type="ECO:0000256" key="5">
    <source>
        <dbReference type="ARBA" id="ARBA00023242"/>
    </source>
</evidence>
<keyword evidence="2" id="KW-0217">Developmental protein</keyword>
<feature type="region of interest" description="Disordered" evidence="6">
    <location>
        <begin position="20"/>
        <end position="82"/>
    </location>
</feature>
<evidence type="ECO:0000256" key="1">
    <source>
        <dbReference type="ARBA" id="ARBA00004123"/>
    </source>
</evidence>
<name>A0AAV8YN06_9CUCU</name>
<comment type="caution">
    <text evidence="7">The sequence shown here is derived from an EMBL/GenBank/DDBJ whole genome shotgun (WGS) entry which is preliminary data.</text>
</comment>
<dbReference type="GO" id="GO:0005634">
    <property type="term" value="C:nucleus"/>
    <property type="evidence" value="ECO:0007669"/>
    <property type="project" value="UniProtKB-SubCell"/>
</dbReference>
<proteinExistence type="predicted"/>
<dbReference type="EMBL" id="JAPWTK010000075">
    <property type="protein sequence ID" value="KAJ8952023.1"/>
    <property type="molecule type" value="Genomic_DNA"/>
</dbReference>
<dbReference type="PANTHER" id="PTHR45793">
    <property type="entry name" value="HOMEOBOX PROTEIN"/>
    <property type="match status" value="1"/>
</dbReference>
<keyword evidence="5" id="KW-0539">Nucleus</keyword>
<keyword evidence="3" id="KW-0238">DNA-binding</keyword>
<evidence type="ECO:0000256" key="6">
    <source>
        <dbReference type="SAM" id="MobiDB-lite"/>
    </source>
</evidence>
<dbReference type="Proteomes" id="UP001162162">
    <property type="component" value="Unassembled WGS sequence"/>
</dbReference>
<organism evidence="7 8">
    <name type="scientific">Aromia moschata</name>
    <dbReference type="NCBI Taxonomy" id="1265417"/>
    <lineage>
        <taxon>Eukaryota</taxon>
        <taxon>Metazoa</taxon>
        <taxon>Ecdysozoa</taxon>
        <taxon>Arthropoda</taxon>
        <taxon>Hexapoda</taxon>
        <taxon>Insecta</taxon>
        <taxon>Pterygota</taxon>
        <taxon>Neoptera</taxon>
        <taxon>Endopterygota</taxon>
        <taxon>Coleoptera</taxon>
        <taxon>Polyphaga</taxon>
        <taxon>Cucujiformia</taxon>
        <taxon>Chrysomeloidea</taxon>
        <taxon>Cerambycidae</taxon>
        <taxon>Cerambycinae</taxon>
        <taxon>Callichromatini</taxon>
        <taxon>Aromia</taxon>
    </lineage>
</organism>
<evidence type="ECO:0000256" key="2">
    <source>
        <dbReference type="ARBA" id="ARBA00022473"/>
    </source>
</evidence>
<feature type="non-terminal residue" evidence="7">
    <location>
        <position position="1"/>
    </location>
</feature>
<keyword evidence="8" id="KW-1185">Reference proteome</keyword>
<gene>
    <name evidence="7" type="ORF">NQ318_023464</name>
</gene>